<dbReference type="NCBIfam" id="NF001908">
    <property type="entry name" value="PRK00668.1"/>
    <property type="match status" value="1"/>
</dbReference>
<feature type="binding site" evidence="13 14">
    <location>
        <position position="9"/>
    </location>
    <ligand>
        <name>ATP</name>
        <dbReference type="ChEBI" id="CHEBI:30616"/>
    </ligand>
</feature>
<dbReference type="AlphaFoldDB" id="F8E6Z0"/>
<evidence type="ECO:0000256" key="8">
    <source>
        <dbReference type="ARBA" id="ARBA00022741"/>
    </source>
</evidence>
<comment type="catalytic activity">
    <reaction evidence="13 16">
        <text>a 2'-deoxyribonucleoside 5'-diphosphate + ATP = a 2'-deoxyribonucleoside 5'-triphosphate + ADP</text>
        <dbReference type="Rhea" id="RHEA:44640"/>
        <dbReference type="ChEBI" id="CHEBI:30616"/>
        <dbReference type="ChEBI" id="CHEBI:61560"/>
        <dbReference type="ChEBI" id="CHEBI:73316"/>
        <dbReference type="ChEBI" id="CHEBI:456216"/>
        <dbReference type="EC" id="2.7.4.6"/>
    </reaction>
</comment>
<dbReference type="HOGENOM" id="CLU_060216_6_3_0"/>
<dbReference type="GO" id="GO:0006228">
    <property type="term" value="P:UTP biosynthetic process"/>
    <property type="evidence" value="ECO:0007669"/>
    <property type="project" value="UniProtKB-UniRule"/>
</dbReference>
<keyword evidence="8 13" id="KW-0547">Nucleotide-binding</keyword>
<dbReference type="GO" id="GO:0004550">
    <property type="term" value="F:nucleoside diphosphate kinase activity"/>
    <property type="evidence" value="ECO:0007669"/>
    <property type="project" value="UniProtKB-UniRule"/>
</dbReference>
<dbReference type="KEGG" id="fsi:Flexsi_0080"/>
<evidence type="ECO:0000256" key="1">
    <source>
        <dbReference type="ARBA" id="ARBA00008142"/>
    </source>
</evidence>
<reference evidence="18 19" key="1">
    <citation type="journal article" date="2011" name="Stand. Genomic Sci.">
        <title>Genome sequence of the moderately thermophilic halophile Flexistipes sinusarabici strain (MAS10).</title>
        <authorList>
            <person name="Lapidus A."/>
            <person name="Chertkov O."/>
            <person name="Nolan M."/>
            <person name="Lucas S."/>
            <person name="Hammon N."/>
            <person name="Deshpande S."/>
            <person name="Cheng J.F."/>
            <person name="Tapia R."/>
            <person name="Han C."/>
            <person name="Goodwin L."/>
            <person name="Pitluck S."/>
            <person name="Liolios K."/>
            <person name="Pagani I."/>
            <person name="Ivanova N."/>
            <person name="Huntemann M."/>
            <person name="Mavromatis K."/>
            <person name="Mikhailova N."/>
            <person name="Pati A."/>
            <person name="Chen A."/>
            <person name="Palaniappan K."/>
            <person name="Land M."/>
            <person name="Hauser L."/>
            <person name="Brambilla E.M."/>
            <person name="Rohde M."/>
            <person name="Abt B."/>
            <person name="Spring S."/>
            <person name="Goker M."/>
            <person name="Bristow J."/>
            <person name="Eisen J.A."/>
            <person name="Markowitz V."/>
            <person name="Hugenholtz P."/>
            <person name="Kyrpides N.C."/>
            <person name="Klenk H.P."/>
            <person name="Woyke T."/>
        </authorList>
    </citation>
    <scope>NUCLEOTIDE SEQUENCE [LARGE SCALE GENOMIC DNA]</scope>
    <source>
        <strain evidence="19">DSM 4947 / MAS 10</strain>
    </source>
</reference>
<dbReference type="EMBL" id="CP002858">
    <property type="protein sequence ID" value="AEI13776.1"/>
    <property type="molecule type" value="Genomic_DNA"/>
</dbReference>
<accession>F8E6Z0</accession>
<evidence type="ECO:0000259" key="17">
    <source>
        <dbReference type="SMART" id="SM00562"/>
    </source>
</evidence>
<dbReference type="GO" id="GO:0006183">
    <property type="term" value="P:GTP biosynthetic process"/>
    <property type="evidence" value="ECO:0007669"/>
    <property type="project" value="UniProtKB-UniRule"/>
</dbReference>
<dbReference type="InterPro" id="IPR023005">
    <property type="entry name" value="Nucleoside_diP_kinase_AS"/>
</dbReference>
<dbReference type="Proteomes" id="UP000006621">
    <property type="component" value="Chromosome"/>
</dbReference>
<evidence type="ECO:0000256" key="4">
    <source>
        <dbReference type="ARBA" id="ARBA00022490"/>
    </source>
</evidence>
<feature type="active site" description="Pros-phosphohistidine intermediate" evidence="13 14">
    <location>
        <position position="115"/>
    </location>
</feature>
<evidence type="ECO:0000256" key="15">
    <source>
        <dbReference type="RuleBase" id="RU004011"/>
    </source>
</evidence>
<evidence type="ECO:0000313" key="19">
    <source>
        <dbReference type="Proteomes" id="UP000006621"/>
    </source>
</evidence>
<dbReference type="GO" id="GO:0006241">
    <property type="term" value="P:CTP biosynthetic process"/>
    <property type="evidence" value="ECO:0007669"/>
    <property type="project" value="UniProtKB-UniRule"/>
</dbReference>
<feature type="binding site" evidence="13 14">
    <location>
        <position position="85"/>
    </location>
    <ligand>
        <name>ATP</name>
        <dbReference type="ChEBI" id="CHEBI:30616"/>
    </ligand>
</feature>
<evidence type="ECO:0000256" key="6">
    <source>
        <dbReference type="ARBA" id="ARBA00022679"/>
    </source>
</evidence>
<dbReference type="CDD" id="cd04413">
    <property type="entry name" value="NDPk_I"/>
    <property type="match status" value="1"/>
</dbReference>
<evidence type="ECO:0000256" key="5">
    <source>
        <dbReference type="ARBA" id="ARBA00022553"/>
    </source>
</evidence>
<proteinExistence type="inferred from homology"/>
<dbReference type="GO" id="GO:0046872">
    <property type="term" value="F:metal ion binding"/>
    <property type="evidence" value="ECO:0007669"/>
    <property type="project" value="UniProtKB-KW"/>
</dbReference>
<comment type="function">
    <text evidence="13">Major role in the synthesis of nucleoside triphosphates other than ATP. The ATP gamma phosphate is transferred to the NDP beta phosphate via a ping-pong mechanism, using a phosphorylated active-site intermediate.</text>
</comment>
<comment type="subcellular location">
    <subcellularLocation>
        <location evidence="13">Cytoplasm</location>
    </subcellularLocation>
</comment>
<dbReference type="PRINTS" id="PR01243">
    <property type="entry name" value="NUCDPKINASE"/>
</dbReference>
<evidence type="ECO:0000256" key="14">
    <source>
        <dbReference type="PROSITE-ProRule" id="PRU00706"/>
    </source>
</evidence>
<keyword evidence="7 13" id="KW-0479">Metal-binding</keyword>
<evidence type="ECO:0000313" key="18">
    <source>
        <dbReference type="EMBL" id="AEI13776.1"/>
    </source>
</evidence>
<keyword evidence="19" id="KW-1185">Reference proteome</keyword>
<dbReference type="EC" id="2.7.4.6" evidence="2 13"/>
<dbReference type="GO" id="GO:0005524">
    <property type="term" value="F:ATP binding"/>
    <property type="evidence" value="ECO:0007669"/>
    <property type="project" value="UniProtKB-UniRule"/>
</dbReference>
<evidence type="ECO:0000256" key="2">
    <source>
        <dbReference type="ARBA" id="ARBA00012966"/>
    </source>
</evidence>
<evidence type="ECO:0000256" key="11">
    <source>
        <dbReference type="ARBA" id="ARBA00022842"/>
    </source>
</evidence>
<comment type="catalytic activity">
    <reaction evidence="13">
        <text>a ribonucleoside 5'-diphosphate + ATP = a ribonucleoside 5'-triphosphate + ADP</text>
        <dbReference type="Rhea" id="RHEA:18113"/>
        <dbReference type="ChEBI" id="CHEBI:30616"/>
        <dbReference type="ChEBI" id="CHEBI:57930"/>
        <dbReference type="ChEBI" id="CHEBI:61557"/>
        <dbReference type="ChEBI" id="CHEBI:456216"/>
        <dbReference type="EC" id="2.7.4.6"/>
    </reaction>
</comment>
<dbReference type="GO" id="GO:0005737">
    <property type="term" value="C:cytoplasm"/>
    <property type="evidence" value="ECO:0007669"/>
    <property type="project" value="UniProtKB-SubCell"/>
</dbReference>
<comment type="cofactor">
    <cofactor evidence="13">
        <name>Mg(2+)</name>
        <dbReference type="ChEBI" id="CHEBI:18420"/>
    </cofactor>
</comment>
<organism evidence="18 19">
    <name type="scientific">Flexistipes sinusarabici (strain ATCC 49648 / DSM 4947 / MAS 10)</name>
    <dbReference type="NCBI Taxonomy" id="717231"/>
    <lineage>
        <taxon>Bacteria</taxon>
        <taxon>Pseudomonadati</taxon>
        <taxon>Deferribacterota</taxon>
        <taxon>Deferribacteres</taxon>
        <taxon>Deferribacterales</taxon>
        <taxon>Flexistipitaceae</taxon>
        <taxon>Flexistipes</taxon>
    </lineage>
</organism>
<evidence type="ECO:0000256" key="12">
    <source>
        <dbReference type="ARBA" id="ARBA00023080"/>
    </source>
</evidence>
<keyword evidence="10 13" id="KW-0067">ATP-binding</keyword>
<keyword evidence="9 13" id="KW-0418">Kinase</keyword>
<dbReference type="InterPro" id="IPR034907">
    <property type="entry name" value="NDK-like_dom"/>
</dbReference>
<keyword evidence="6 13" id="KW-0808">Transferase</keyword>
<comment type="similarity">
    <text evidence="1 13 14 15">Belongs to the NDK family.</text>
</comment>
<gene>
    <name evidence="13" type="primary">ndk</name>
    <name evidence="18" type="ordered locus">Flexsi_0080</name>
</gene>
<dbReference type="Gene3D" id="3.30.70.141">
    <property type="entry name" value="Nucleoside diphosphate kinase-like domain"/>
    <property type="match status" value="1"/>
</dbReference>
<reference evidence="19" key="2">
    <citation type="submission" date="2011-06" db="EMBL/GenBank/DDBJ databases">
        <title>The complete genome of Flexistipes sinusarabici DSM 4947.</title>
        <authorList>
            <person name="Lucas S."/>
            <person name="Han J."/>
            <person name="Lapidus A."/>
            <person name="Bruce D."/>
            <person name="Goodwin L."/>
            <person name="Pitluck S."/>
            <person name="Peters L."/>
            <person name="Kyrpides N."/>
            <person name="Mavromatis K."/>
            <person name="Ivanova N."/>
            <person name="Mikhailova N."/>
            <person name="Chertkov O."/>
            <person name="Detter J.C."/>
            <person name="Tapia R."/>
            <person name="Han C."/>
            <person name="Land M."/>
            <person name="Hauser L."/>
            <person name="Markowitz V."/>
            <person name="Cheng J.-F."/>
            <person name="Hugenholtz P."/>
            <person name="Woyke T."/>
            <person name="Wu D."/>
            <person name="Spring S."/>
            <person name="Schroeder M."/>
            <person name="Brambilla E."/>
            <person name="Klenk H.-P."/>
            <person name="Eisen J.A."/>
        </authorList>
    </citation>
    <scope>NUCLEOTIDE SEQUENCE [LARGE SCALE GENOMIC DNA]</scope>
    <source>
        <strain evidence="19">DSM 4947 / MAS 10</strain>
    </source>
</reference>
<dbReference type="Pfam" id="PF00334">
    <property type="entry name" value="NDK"/>
    <property type="match status" value="1"/>
</dbReference>
<keyword evidence="5 13" id="KW-0597">Phosphoprotein</keyword>
<name>F8E6Z0_FLESM</name>
<comment type="subunit">
    <text evidence="13">Homotetramer.</text>
</comment>
<dbReference type="HAMAP" id="MF_00451">
    <property type="entry name" value="NDP_kinase"/>
    <property type="match status" value="1"/>
</dbReference>
<evidence type="ECO:0000256" key="3">
    <source>
        <dbReference type="ARBA" id="ARBA00017632"/>
    </source>
</evidence>
<feature type="binding site" evidence="13 14">
    <location>
        <position position="112"/>
    </location>
    <ligand>
        <name>ATP</name>
        <dbReference type="ChEBI" id="CHEBI:30616"/>
    </ligand>
</feature>
<dbReference type="SUPFAM" id="SSF54919">
    <property type="entry name" value="Nucleoside diphosphate kinase, NDK"/>
    <property type="match status" value="1"/>
</dbReference>
<dbReference type="RefSeq" id="WP_013885290.1">
    <property type="nucleotide sequence ID" value="NC_015672.1"/>
</dbReference>
<dbReference type="FunFam" id="3.30.70.141:FF:000003">
    <property type="entry name" value="Nucleoside diphosphate kinase"/>
    <property type="match status" value="1"/>
</dbReference>
<feature type="domain" description="Nucleoside diphosphate kinase-like" evidence="17">
    <location>
        <begin position="1"/>
        <end position="137"/>
    </location>
</feature>
<protein>
    <recommendedName>
        <fullName evidence="3 13">Nucleoside diphosphate kinase</fullName>
        <shortName evidence="13">NDK</shortName>
        <shortName evidence="13">NDP kinase</shortName>
        <ecNumber evidence="2 13">2.7.4.6</ecNumber>
    </recommendedName>
    <alternativeName>
        <fullName evidence="13">Nucleoside-2-P kinase</fullName>
    </alternativeName>
</protein>
<sequence>MEKTFAIIKPDAVSKGYTGEIISRIEKKGFKISAMKKIKMDKKTAESFYAVHKEKPFFEALTTFMSSGPAVVMVLEKENAIAEWRELMGATNPEDAEENTLRKDFGKNIDNNAVHGSDAPETADIETRFFFADIECV</sequence>
<dbReference type="STRING" id="717231.Flexsi_0080"/>
<dbReference type="eggNOG" id="COG0105">
    <property type="taxonomic scope" value="Bacteria"/>
</dbReference>
<feature type="binding site" evidence="13 14">
    <location>
        <position position="91"/>
    </location>
    <ligand>
        <name>ATP</name>
        <dbReference type="ChEBI" id="CHEBI:30616"/>
    </ligand>
</feature>
<keyword evidence="4 13" id="KW-0963">Cytoplasm</keyword>
<feature type="binding site" evidence="13 14">
    <location>
        <position position="102"/>
    </location>
    <ligand>
        <name>ATP</name>
        <dbReference type="ChEBI" id="CHEBI:30616"/>
    </ligand>
</feature>
<dbReference type="PANTHER" id="PTHR46161:SF3">
    <property type="entry name" value="NUCLEOSIDE DIPHOSPHATE KINASE DDB_G0292928-RELATED"/>
    <property type="match status" value="1"/>
</dbReference>
<dbReference type="PROSITE" id="PS51374">
    <property type="entry name" value="NDPK_LIKE"/>
    <property type="match status" value="1"/>
</dbReference>
<dbReference type="InterPro" id="IPR001564">
    <property type="entry name" value="Nucleoside_diP_kinase"/>
</dbReference>
<keyword evidence="12 13" id="KW-0546">Nucleotide metabolism</keyword>
<dbReference type="PROSITE" id="PS00469">
    <property type="entry name" value="NDPK"/>
    <property type="match status" value="1"/>
</dbReference>
<evidence type="ECO:0000256" key="9">
    <source>
        <dbReference type="ARBA" id="ARBA00022777"/>
    </source>
</evidence>
<evidence type="ECO:0000256" key="16">
    <source>
        <dbReference type="RuleBase" id="RU004013"/>
    </source>
</evidence>
<evidence type="ECO:0000256" key="7">
    <source>
        <dbReference type="ARBA" id="ARBA00022723"/>
    </source>
</evidence>
<feature type="binding site" evidence="13 14">
    <location>
        <position position="57"/>
    </location>
    <ligand>
        <name>ATP</name>
        <dbReference type="ChEBI" id="CHEBI:30616"/>
    </ligand>
</feature>
<dbReference type="SMART" id="SM00562">
    <property type="entry name" value="NDK"/>
    <property type="match status" value="1"/>
</dbReference>
<keyword evidence="11 13" id="KW-0460">Magnesium</keyword>
<evidence type="ECO:0000256" key="13">
    <source>
        <dbReference type="HAMAP-Rule" id="MF_00451"/>
    </source>
</evidence>
<evidence type="ECO:0000256" key="10">
    <source>
        <dbReference type="ARBA" id="ARBA00022840"/>
    </source>
</evidence>
<dbReference type="PANTHER" id="PTHR46161">
    <property type="entry name" value="NUCLEOSIDE DIPHOSPHATE KINASE"/>
    <property type="match status" value="1"/>
</dbReference>
<dbReference type="InterPro" id="IPR036850">
    <property type="entry name" value="NDK-like_dom_sf"/>
</dbReference>
<dbReference type="OrthoDB" id="9801161at2"/>